<dbReference type="Proteomes" id="UP001344658">
    <property type="component" value="Unassembled WGS sequence"/>
</dbReference>
<dbReference type="SUPFAM" id="SSF53335">
    <property type="entry name" value="S-adenosyl-L-methionine-dependent methyltransferases"/>
    <property type="match status" value="1"/>
</dbReference>
<comment type="caution">
    <text evidence="1">The sequence shown here is derived from an EMBL/GenBank/DDBJ whole genome shotgun (WGS) entry which is preliminary data.</text>
</comment>
<dbReference type="GO" id="GO:0032259">
    <property type="term" value="P:methylation"/>
    <property type="evidence" value="ECO:0007669"/>
    <property type="project" value="UniProtKB-KW"/>
</dbReference>
<dbReference type="EMBL" id="JAZEWV010000031">
    <property type="protein sequence ID" value="MEE4545570.1"/>
    <property type="molecule type" value="Genomic_DNA"/>
</dbReference>
<keyword evidence="1" id="KW-0489">Methyltransferase</keyword>
<dbReference type="PANTHER" id="PTHR43861">
    <property type="entry name" value="TRANS-ACONITATE 2-METHYLTRANSFERASE-RELATED"/>
    <property type="match status" value="1"/>
</dbReference>
<keyword evidence="1" id="KW-0808">Transferase</keyword>
<dbReference type="InterPro" id="IPR029063">
    <property type="entry name" value="SAM-dependent_MTases_sf"/>
</dbReference>
<dbReference type="Pfam" id="PF01209">
    <property type="entry name" value="Ubie_methyltran"/>
    <property type="match status" value="1"/>
</dbReference>
<dbReference type="GO" id="GO:0008168">
    <property type="term" value="F:methyltransferase activity"/>
    <property type="evidence" value="ECO:0007669"/>
    <property type="project" value="UniProtKB-KW"/>
</dbReference>
<dbReference type="CDD" id="cd02440">
    <property type="entry name" value="AdoMet_MTases"/>
    <property type="match status" value="1"/>
</dbReference>
<proteinExistence type="predicted"/>
<evidence type="ECO:0000313" key="2">
    <source>
        <dbReference type="Proteomes" id="UP001344658"/>
    </source>
</evidence>
<reference evidence="1 2" key="1">
    <citation type="submission" date="2023-12" db="EMBL/GenBank/DDBJ databases">
        <title>Streptomyces sp. V4-01.</title>
        <authorList>
            <person name="Somphong A."/>
            <person name="Phongsopitanun W."/>
        </authorList>
    </citation>
    <scope>NUCLEOTIDE SEQUENCE [LARGE SCALE GENOMIC DNA]</scope>
    <source>
        <strain evidence="1 2">V4-01</strain>
    </source>
</reference>
<accession>A0ABU7PIA9</accession>
<sequence>MPLLRDEALSSAFDHGSLAYDRLTALSPGYHAHLRRSARRLRLPHGGAGLRLLDLGCGTGSSTAALLAAAPYAEITAVDSSAGMLERAAAKPWPAGVSFVHAPVERLAEEGVTSGLYDAAFAAYLLRNVGDRDRVLAAVHERLAPGGRLALHEYALGGRAADRMAWKALCTAVVLPLGRLSGDAALYRHLHDSVAQFDTAPALGDRLRRAGFADVRVLPLPGVQTGLTCTVVGRTPSVPLVADVPVAVPVAVPAAAAPHPASRSKGRP</sequence>
<keyword evidence="2" id="KW-1185">Reference proteome</keyword>
<organism evidence="1 2">
    <name type="scientific">Actinacidiphila polyblastidii</name>
    <dbReference type="NCBI Taxonomy" id="3110430"/>
    <lineage>
        <taxon>Bacteria</taxon>
        <taxon>Bacillati</taxon>
        <taxon>Actinomycetota</taxon>
        <taxon>Actinomycetes</taxon>
        <taxon>Kitasatosporales</taxon>
        <taxon>Streptomycetaceae</taxon>
        <taxon>Actinacidiphila</taxon>
    </lineage>
</organism>
<name>A0ABU7PIA9_9ACTN</name>
<dbReference type="RefSeq" id="WP_330799265.1">
    <property type="nucleotide sequence ID" value="NZ_JAZEWV010000031.1"/>
</dbReference>
<dbReference type="PANTHER" id="PTHR43861:SF1">
    <property type="entry name" value="TRANS-ACONITATE 2-METHYLTRANSFERASE"/>
    <property type="match status" value="1"/>
</dbReference>
<protein>
    <submittedName>
        <fullName evidence="1">Class I SAM-dependent methyltransferase</fullName>
        <ecNumber evidence="1">2.1.1.-</ecNumber>
    </submittedName>
</protein>
<dbReference type="Gene3D" id="3.40.50.150">
    <property type="entry name" value="Vaccinia Virus protein VP39"/>
    <property type="match status" value="1"/>
</dbReference>
<gene>
    <name evidence="1" type="ORF">V2S66_26840</name>
</gene>
<dbReference type="EC" id="2.1.1.-" evidence="1"/>
<evidence type="ECO:0000313" key="1">
    <source>
        <dbReference type="EMBL" id="MEE4545570.1"/>
    </source>
</evidence>